<evidence type="ECO:0000256" key="10">
    <source>
        <dbReference type="PROSITE-ProRule" id="PRU00339"/>
    </source>
</evidence>
<gene>
    <name evidence="13" type="ORF">FIBSPDRAFT_929047</name>
</gene>
<feature type="domain" description="NB-ARC" evidence="12">
    <location>
        <begin position="125"/>
        <end position="285"/>
    </location>
</feature>
<dbReference type="InterPro" id="IPR011990">
    <property type="entry name" value="TPR-like_helical_dom_sf"/>
</dbReference>
<keyword evidence="6 10" id="KW-0802">TPR repeat</keyword>
<dbReference type="GO" id="GO:0005871">
    <property type="term" value="C:kinesin complex"/>
    <property type="evidence" value="ECO:0007669"/>
    <property type="project" value="InterPro"/>
</dbReference>
<dbReference type="Proteomes" id="UP000076532">
    <property type="component" value="Unassembled WGS sequence"/>
</dbReference>
<comment type="similarity">
    <text evidence="2">Belongs to the kinesin light chain family.</text>
</comment>
<evidence type="ECO:0000256" key="4">
    <source>
        <dbReference type="ARBA" id="ARBA00022701"/>
    </source>
</evidence>
<dbReference type="GO" id="GO:0007018">
    <property type="term" value="P:microtubule-based movement"/>
    <property type="evidence" value="ECO:0007669"/>
    <property type="project" value="TreeGrafter"/>
</dbReference>
<dbReference type="SUPFAM" id="SSF51971">
    <property type="entry name" value="Nucleotide-binding domain"/>
    <property type="match status" value="1"/>
</dbReference>
<dbReference type="InterPro" id="IPR019734">
    <property type="entry name" value="TPR_rpt"/>
</dbReference>
<evidence type="ECO:0000256" key="6">
    <source>
        <dbReference type="ARBA" id="ARBA00022803"/>
    </source>
</evidence>
<dbReference type="OrthoDB" id="333024at2759"/>
<evidence type="ECO:0000256" key="8">
    <source>
        <dbReference type="ARBA" id="ARBA00023175"/>
    </source>
</evidence>
<evidence type="ECO:0000313" key="13">
    <source>
        <dbReference type="EMBL" id="KZP25843.1"/>
    </source>
</evidence>
<dbReference type="SUPFAM" id="SSF48452">
    <property type="entry name" value="TPR-like"/>
    <property type="match status" value="2"/>
</dbReference>
<keyword evidence="5" id="KW-0677">Repeat</keyword>
<dbReference type="GO" id="GO:0019894">
    <property type="term" value="F:kinesin binding"/>
    <property type="evidence" value="ECO:0007669"/>
    <property type="project" value="TreeGrafter"/>
</dbReference>
<dbReference type="Pfam" id="PF00931">
    <property type="entry name" value="NB-ARC"/>
    <property type="match status" value="1"/>
</dbReference>
<dbReference type="InterPro" id="IPR027417">
    <property type="entry name" value="P-loop_NTPase"/>
</dbReference>
<dbReference type="SUPFAM" id="SSF52540">
    <property type="entry name" value="P-loop containing nucleoside triphosphate hydrolases"/>
    <property type="match status" value="1"/>
</dbReference>
<reference evidence="13 14" key="1">
    <citation type="journal article" date="2016" name="Mol. Biol. Evol.">
        <title>Comparative Genomics of Early-Diverging Mushroom-Forming Fungi Provides Insights into the Origins of Lignocellulose Decay Capabilities.</title>
        <authorList>
            <person name="Nagy L.G."/>
            <person name="Riley R."/>
            <person name="Tritt A."/>
            <person name="Adam C."/>
            <person name="Daum C."/>
            <person name="Floudas D."/>
            <person name="Sun H."/>
            <person name="Yadav J.S."/>
            <person name="Pangilinan J."/>
            <person name="Larsson K.H."/>
            <person name="Matsuura K."/>
            <person name="Barry K."/>
            <person name="Labutti K."/>
            <person name="Kuo R."/>
            <person name="Ohm R.A."/>
            <person name="Bhattacharya S.S."/>
            <person name="Shirouzu T."/>
            <person name="Yoshinaga Y."/>
            <person name="Martin F.M."/>
            <person name="Grigoriev I.V."/>
            <person name="Hibbett D.S."/>
        </authorList>
    </citation>
    <scope>NUCLEOTIDE SEQUENCE [LARGE SCALE GENOMIC DNA]</scope>
    <source>
        <strain evidence="13 14">CBS 109695</strain>
    </source>
</reference>
<dbReference type="PANTHER" id="PTHR45783:SF3">
    <property type="entry name" value="KINESIN LIGHT CHAIN"/>
    <property type="match status" value="1"/>
</dbReference>
<evidence type="ECO:0000256" key="5">
    <source>
        <dbReference type="ARBA" id="ARBA00022737"/>
    </source>
</evidence>
<dbReference type="GO" id="GO:0005737">
    <property type="term" value="C:cytoplasm"/>
    <property type="evidence" value="ECO:0007669"/>
    <property type="project" value="TreeGrafter"/>
</dbReference>
<dbReference type="EMBL" id="KV417518">
    <property type="protein sequence ID" value="KZP25843.1"/>
    <property type="molecule type" value="Genomic_DNA"/>
</dbReference>
<dbReference type="SMART" id="SM00028">
    <property type="entry name" value="TPR"/>
    <property type="match status" value="3"/>
</dbReference>
<feature type="repeat" description="TPR" evidence="10">
    <location>
        <begin position="617"/>
        <end position="650"/>
    </location>
</feature>
<evidence type="ECO:0000256" key="11">
    <source>
        <dbReference type="SAM" id="MobiDB-lite"/>
    </source>
</evidence>
<dbReference type="Gene3D" id="3.40.50.720">
    <property type="entry name" value="NAD(P)-binding Rossmann-like Domain"/>
    <property type="match status" value="2"/>
</dbReference>
<dbReference type="Gene3D" id="3.50.50.60">
    <property type="entry name" value="FAD/NAD(P)-binding domain"/>
    <property type="match status" value="1"/>
</dbReference>
<dbReference type="InterPro" id="IPR036188">
    <property type="entry name" value="FAD/NAD-bd_sf"/>
</dbReference>
<keyword evidence="14" id="KW-1185">Reference proteome</keyword>
<dbReference type="STRING" id="436010.A0A166P8Y2"/>
<feature type="compositionally biased region" description="Pro residues" evidence="11">
    <location>
        <begin position="901"/>
        <end position="925"/>
    </location>
</feature>
<evidence type="ECO:0000256" key="1">
    <source>
        <dbReference type="ARBA" id="ARBA00004245"/>
    </source>
</evidence>
<feature type="compositionally biased region" description="Low complexity" evidence="11">
    <location>
        <begin position="1022"/>
        <end position="1037"/>
    </location>
</feature>
<evidence type="ECO:0000313" key="14">
    <source>
        <dbReference type="Proteomes" id="UP000076532"/>
    </source>
</evidence>
<dbReference type="InterPro" id="IPR002182">
    <property type="entry name" value="NB-ARC"/>
</dbReference>
<feature type="region of interest" description="Disordered" evidence="11">
    <location>
        <begin position="1022"/>
        <end position="1056"/>
    </location>
</feature>
<dbReference type="PROSITE" id="PS50005">
    <property type="entry name" value="TPR"/>
    <property type="match status" value="1"/>
</dbReference>
<evidence type="ECO:0000256" key="7">
    <source>
        <dbReference type="ARBA" id="ARBA00023054"/>
    </source>
</evidence>
<keyword evidence="7" id="KW-0175">Coiled coil</keyword>
<keyword evidence="4" id="KW-0493">Microtubule</keyword>
<protein>
    <recommendedName>
        <fullName evidence="12">NB-ARC domain-containing protein</fullName>
    </recommendedName>
</protein>
<dbReference type="Pfam" id="PF13424">
    <property type="entry name" value="TPR_12"/>
    <property type="match status" value="3"/>
</dbReference>
<evidence type="ECO:0000256" key="3">
    <source>
        <dbReference type="ARBA" id="ARBA00022490"/>
    </source>
</evidence>
<name>A0A166P8Y2_9AGAM</name>
<dbReference type="Gene3D" id="3.40.50.300">
    <property type="entry name" value="P-loop containing nucleotide triphosphate hydrolases"/>
    <property type="match status" value="1"/>
</dbReference>
<proteinExistence type="inferred from homology"/>
<sequence>MNDPGPSTLIAQPVFIPHAPIDQPGTVGTPSSQPTLPLPSTTYSTSHTSGGTINNVHGDFHNICQQVNHSHHYGISPAVSSNPASESPPSLPPFNDAPIDRISSCFTGREPELEFITTSFDTFQSDKPTRLVIYGMPGLGKSQLALQHANVAFSAGVYSHIFCVSASTVEKLSRGLVRILGLLNHANQNHLDQDVQLASVRLWLEQSDRHGCRRWLLIFDNVTTESAHFLRDHLPRQNSGGSILITTRTCNIAESVANVAGQEHLTFELKALSKADSVNLLLGKAGIHTSIAEDRVSAEKLVGRVGCLPLAVEQAGSFMKRSGFKDASQLQRLYDESGLTEVIRWENDLTTYEATSIFSTFTVQLQTLSDIDPDAHKLLKTLAFFDPENIPIDILVLGARSISDDLAKNEEASLKASPASEPEPKVPTIRRLLKKLKGKQRMTSVPDVWAAFDAADPLKGVPSELRGVIALICSEERVRTALRHFEDLSIAQPLHEGQSSLRIHDLIQWVLQQSTLVRQEEGYRALAVALLCHAFRTINHPEEPQSWGECERFVPHFTALGTQEKRHPTISEEYLNTNRWIAEYFTKRGRYREAETLLARVLAHRQRLFGSKDIGASNVMYSLARVDMKLGRYQEAEALFVQLLAADETHLGVDHEDTLTTVNNLAGLYMSQGKFDEAESLYGRALAGRERHLGADHPRTLSTVNNFALLYGTQGRLAVAESLYGRALAGNEKQLGPDHPETLANAIGFASIYVSQGKFDEAEGLYGRALAGQEQQLGADHPDTLKTVALIAYLRTRQGQYHEAEALYRRALVGREATLGPDHPHTQQTRESLAWTLEAQGSLEEAQVQRAARAEEPERIIADGTDAPVDMLALLRHGSVQVPGSTPKSWSLDFFRSPTGLPPVTPSSPSSSPSPPSLPTSPTPSTPNHLTLSLAHTTLDPTTLRAVPTGETSLLRTSLVIPSLGFHADLTFAFYDPALRNAYTSGWVAMGARGVIASTMMNAYGVADTMLGDVADQAASASASTTSNTTSAAATTTQEGAEDGQWQLSQAPPDAPSAKITEELARGAVTTYAGWKAVDVEEVARGAALRKERERMGRRRGRSWLGGAVEGGWVPMQIHMYDRLWAPHGLVRYGVAPDHPKVKNYVHKFDEAAADPRFRFFGNVNIGTTSTSPIPHNLHLPIQFLLSNYTHLLYATGCTLPTLPPALPPAPHCMPALDLLSHVTLIGNGNVSLDITRMLLAAPANLAKYDIPEAVMAVLARSTVKHVSIVARRGPLEAAFTVKELRELINLPGASMVPIDPPLLMPPPETRLSRQQTRMLALLRQGSVQAPGSTPKSWSLDFFRSPTGLAPVPPSPSSDITH</sequence>
<evidence type="ECO:0000259" key="12">
    <source>
        <dbReference type="Pfam" id="PF00931"/>
    </source>
</evidence>
<accession>A0A166P8Y2</accession>
<dbReference type="Gene3D" id="1.25.40.10">
    <property type="entry name" value="Tetratricopeptide repeat domain"/>
    <property type="match status" value="2"/>
</dbReference>
<dbReference type="InterPro" id="IPR002151">
    <property type="entry name" value="Kinesin_light"/>
</dbReference>
<dbReference type="GO" id="GO:0005874">
    <property type="term" value="C:microtubule"/>
    <property type="evidence" value="ECO:0007669"/>
    <property type="project" value="UniProtKB-KW"/>
</dbReference>
<comment type="subcellular location">
    <subcellularLocation>
        <location evidence="1">Cytoplasm</location>
        <location evidence="1">Cytoskeleton</location>
    </subcellularLocation>
</comment>
<keyword evidence="9" id="KW-0206">Cytoskeleton</keyword>
<dbReference type="GO" id="GO:0043531">
    <property type="term" value="F:ADP binding"/>
    <property type="evidence" value="ECO:0007669"/>
    <property type="project" value="InterPro"/>
</dbReference>
<evidence type="ECO:0000256" key="9">
    <source>
        <dbReference type="ARBA" id="ARBA00023212"/>
    </source>
</evidence>
<evidence type="ECO:0000256" key="2">
    <source>
        <dbReference type="ARBA" id="ARBA00009622"/>
    </source>
</evidence>
<organism evidence="13 14">
    <name type="scientific">Athelia psychrophila</name>
    <dbReference type="NCBI Taxonomy" id="1759441"/>
    <lineage>
        <taxon>Eukaryota</taxon>
        <taxon>Fungi</taxon>
        <taxon>Dikarya</taxon>
        <taxon>Basidiomycota</taxon>
        <taxon>Agaricomycotina</taxon>
        <taxon>Agaricomycetes</taxon>
        <taxon>Agaricomycetidae</taxon>
        <taxon>Atheliales</taxon>
        <taxon>Atheliaceae</taxon>
        <taxon>Athelia</taxon>
    </lineage>
</organism>
<keyword evidence="3" id="KW-0963">Cytoplasm</keyword>
<dbReference type="PANTHER" id="PTHR45783">
    <property type="entry name" value="KINESIN LIGHT CHAIN"/>
    <property type="match status" value="1"/>
</dbReference>
<feature type="region of interest" description="Disordered" evidence="11">
    <location>
        <begin position="901"/>
        <end position="928"/>
    </location>
</feature>
<keyword evidence="8" id="KW-0505">Motor protein</keyword>